<sequence length="234" mass="25577">MQRLDKLLSGTGKWSRREVKLLVKQGRVLADGAPAPSPETKYDPETAALTVDGEPVVLSRSVWVMLNKPAGVLSATEDGRGQTVLDLLPPELQRLGLFPVGRLDKDTEGLLLLTNDGQTAHRLLSPKYHVDKVYYARAAGRLEEADSRAFEAGVTLEDGLACLPAGLEILSVGDTSECLVTLREGKFHQVKRMMASRGKPVLYLKRLSMGKLTLDAALEPGSFRLLTEGERQML</sequence>
<dbReference type="SUPFAM" id="SSF55174">
    <property type="entry name" value="Alpha-L RNA-binding motif"/>
    <property type="match status" value="1"/>
</dbReference>
<dbReference type="Pfam" id="PF01479">
    <property type="entry name" value="S4"/>
    <property type="match status" value="1"/>
</dbReference>
<dbReference type="GO" id="GO:0003723">
    <property type="term" value="F:RNA binding"/>
    <property type="evidence" value="ECO:0007669"/>
    <property type="project" value="UniProtKB-KW"/>
</dbReference>
<evidence type="ECO:0000313" key="6">
    <source>
        <dbReference type="EMBL" id="MPM26156.1"/>
    </source>
</evidence>
<gene>
    <name evidence="6" type="ORF">SDC9_72657</name>
</gene>
<evidence type="ECO:0000256" key="1">
    <source>
        <dbReference type="ARBA" id="ARBA00008348"/>
    </source>
</evidence>
<proteinExistence type="inferred from homology"/>
<dbReference type="CDD" id="cd00165">
    <property type="entry name" value="S4"/>
    <property type="match status" value="1"/>
</dbReference>
<dbReference type="Gene3D" id="3.30.70.1560">
    <property type="entry name" value="Alpha-L RNA-binding motif"/>
    <property type="match status" value="1"/>
</dbReference>
<dbReference type="EMBL" id="VSSQ01004662">
    <property type="protein sequence ID" value="MPM26156.1"/>
    <property type="molecule type" value="Genomic_DNA"/>
</dbReference>
<dbReference type="PROSITE" id="PS50889">
    <property type="entry name" value="S4"/>
    <property type="match status" value="1"/>
</dbReference>
<feature type="domain" description="Pseudouridine synthase RsuA/RluA-like" evidence="4">
    <location>
        <begin position="63"/>
        <end position="196"/>
    </location>
</feature>
<evidence type="ECO:0000256" key="3">
    <source>
        <dbReference type="ARBA" id="ARBA00023235"/>
    </source>
</evidence>
<dbReference type="CDD" id="cd02553">
    <property type="entry name" value="PseudoU_synth_RsuA"/>
    <property type="match status" value="1"/>
</dbReference>
<comment type="caution">
    <text evidence="6">The sequence shown here is derived from an EMBL/GenBank/DDBJ whole genome shotgun (WGS) entry which is preliminary data.</text>
</comment>
<keyword evidence="2" id="KW-0694">RNA-binding</keyword>
<dbReference type="PANTHER" id="PTHR47683:SF4">
    <property type="entry name" value="PSEUDOURIDINE SYNTHASE"/>
    <property type="match status" value="1"/>
</dbReference>
<dbReference type="InterPro" id="IPR018496">
    <property type="entry name" value="PsdUridine_synth_RsuA/RluB_CS"/>
</dbReference>
<dbReference type="GO" id="GO:0009982">
    <property type="term" value="F:pseudouridine synthase activity"/>
    <property type="evidence" value="ECO:0007669"/>
    <property type="project" value="InterPro"/>
</dbReference>
<evidence type="ECO:0000259" key="5">
    <source>
        <dbReference type="Pfam" id="PF01479"/>
    </source>
</evidence>
<dbReference type="PROSITE" id="PS01149">
    <property type="entry name" value="PSI_RSU"/>
    <property type="match status" value="1"/>
</dbReference>
<evidence type="ECO:0000259" key="4">
    <source>
        <dbReference type="Pfam" id="PF00849"/>
    </source>
</evidence>
<dbReference type="GO" id="GO:0006364">
    <property type="term" value="P:rRNA processing"/>
    <property type="evidence" value="ECO:0007669"/>
    <property type="project" value="UniProtKB-ARBA"/>
</dbReference>
<dbReference type="GO" id="GO:0005829">
    <property type="term" value="C:cytosol"/>
    <property type="evidence" value="ECO:0007669"/>
    <property type="project" value="UniProtKB-ARBA"/>
</dbReference>
<dbReference type="Gene3D" id="3.30.70.580">
    <property type="entry name" value="Pseudouridine synthase I, catalytic domain, N-terminal subdomain"/>
    <property type="match status" value="1"/>
</dbReference>
<keyword evidence="3 6" id="KW-0413">Isomerase</keyword>
<dbReference type="SUPFAM" id="SSF55120">
    <property type="entry name" value="Pseudouridine synthase"/>
    <property type="match status" value="1"/>
</dbReference>
<dbReference type="GO" id="GO:0001522">
    <property type="term" value="P:pseudouridine synthesis"/>
    <property type="evidence" value="ECO:0007669"/>
    <property type="project" value="InterPro"/>
</dbReference>
<reference evidence="6" key="1">
    <citation type="submission" date="2019-08" db="EMBL/GenBank/DDBJ databases">
        <authorList>
            <person name="Kucharzyk K."/>
            <person name="Murdoch R.W."/>
            <person name="Higgins S."/>
            <person name="Loffler F."/>
        </authorList>
    </citation>
    <scope>NUCLEOTIDE SEQUENCE</scope>
</reference>
<dbReference type="InterPro" id="IPR020103">
    <property type="entry name" value="PsdUridine_synth_cat_dom_sf"/>
</dbReference>
<dbReference type="Pfam" id="PF00849">
    <property type="entry name" value="PseudoU_synth_2"/>
    <property type="match status" value="1"/>
</dbReference>
<comment type="similarity">
    <text evidence="1">Belongs to the pseudouridine synthase RsuA family.</text>
</comment>
<evidence type="ECO:0000256" key="2">
    <source>
        <dbReference type="ARBA" id="ARBA00022884"/>
    </source>
</evidence>
<organism evidence="6">
    <name type="scientific">bioreactor metagenome</name>
    <dbReference type="NCBI Taxonomy" id="1076179"/>
    <lineage>
        <taxon>unclassified sequences</taxon>
        <taxon>metagenomes</taxon>
        <taxon>ecological metagenomes</taxon>
    </lineage>
</organism>
<protein>
    <submittedName>
        <fullName evidence="6">Putative RNA pseudouridine synthase</fullName>
        <ecNumber evidence="6">5.4.99.-</ecNumber>
    </submittedName>
</protein>
<dbReference type="EC" id="5.4.99.-" evidence="6"/>
<dbReference type="InterPro" id="IPR020094">
    <property type="entry name" value="TruA/RsuA/RluB/E/F_N"/>
</dbReference>
<feature type="domain" description="RNA-binding S4" evidence="5">
    <location>
        <begin position="2"/>
        <end position="44"/>
    </location>
</feature>
<dbReference type="FunFam" id="3.30.70.1560:FF:000001">
    <property type="entry name" value="Pseudouridine synthase"/>
    <property type="match status" value="1"/>
</dbReference>
<dbReference type="InterPro" id="IPR042092">
    <property type="entry name" value="PsdUridine_s_RsuA/RluB/E/F_cat"/>
</dbReference>
<dbReference type="InterPro" id="IPR006145">
    <property type="entry name" value="PsdUridine_synth_RsuA/RluA"/>
</dbReference>
<dbReference type="PANTHER" id="PTHR47683">
    <property type="entry name" value="PSEUDOURIDINE SYNTHASE FAMILY PROTEIN-RELATED"/>
    <property type="match status" value="1"/>
</dbReference>
<dbReference type="InterPro" id="IPR050343">
    <property type="entry name" value="RsuA_PseudoU_synthase"/>
</dbReference>
<dbReference type="InterPro" id="IPR036986">
    <property type="entry name" value="S4_RNA-bd_sf"/>
</dbReference>
<name>A0A644YC66_9ZZZZ</name>
<dbReference type="NCBIfam" id="TIGR00093">
    <property type="entry name" value="pseudouridine synthase"/>
    <property type="match status" value="1"/>
</dbReference>
<dbReference type="InterPro" id="IPR002942">
    <property type="entry name" value="S4_RNA-bd"/>
</dbReference>
<dbReference type="Gene3D" id="3.10.290.10">
    <property type="entry name" value="RNA-binding S4 domain"/>
    <property type="match status" value="1"/>
</dbReference>
<dbReference type="AlphaFoldDB" id="A0A644YC66"/>
<accession>A0A644YC66</accession>
<dbReference type="InterPro" id="IPR000748">
    <property type="entry name" value="PsdUridine_synth_RsuA/RluB/E/F"/>
</dbReference>